<dbReference type="PhylomeDB" id="E9HLJ9"/>
<dbReference type="AlphaFoldDB" id="E9HLJ9"/>
<dbReference type="HOGENOM" id="CLU_144359_0_0_1"/>
<accession>E9HLJ9</accession>
<protein>
    <submittedName>
        <fullName evidence="2">Uncharacterized protein</fullName>
    </submittedName>
</protein>
<dbReference type="Proteomes" id="UP000000305">
    <property type="component" value="Unassembled WGS sequence"/>
</dbReference>
<dbReference type="InParanoid" id="E9HLJ9"/>
<evidence type="ECO:0000313" key="3">
    <source>
        <dbReference type="Proteomes" id="UP000000305"/>
    </source>
</evidence>
<gene>
    <name evidence="2" type="ORF">DAPPUDRAFT_261727</name>
</gene>
<feature type="region of interest" description="Disordered" evidence="1">
    <location>
        <begin position="122"/>
        <end position="153"/>
    </location>
</feature>
<name>E9HLJ9_DAPPU</name>
<keyword evidence="3" id="KW-1185">Reference proteome</keyword>
<evidence type="ECO:0000313" key="2">
    <source>
        <dbReference type="EMBL" id="EFX67363.1"/>
    </source>
</evidence>
<organism evidence="2 3">
    <name type="scientific">Daphnia pulex</name>
    <name type="common">Water flea</name>
    <dbReference type="NCBI Taxonomy" id="6669"/>
    <lineage>
        <taxon>Eukaryota</taxon>
        <taxon>Metazoa</taxon>
        <taxon>Ecdysozoa</taxon>
        <taxon>Arthropoda</taxon>
        <taxon>Crustacea</taxon>
        <taxon>Branchiopoda</taxon>
        <taxon>Diplostraca</taxon>
        <taxon>Cladocera</taxon>
        <taxon>Anomopoda</taxon>
        <taxon>Daphniidae</taxon>
        <taxon>Daphnia</taxon>
    </lineage>
</organism>
<dbReference type="KEGG" id="dpx:DAPPUDRAFT_261727"/>
<evidence type="ECO:0000256" key="1">
    <source>
        <dbReference type="SAM" id="MobiDB-lite"/>
    </source>
</evidence>
<proteinExistence type="predicted"/>
<reference evidence="2 3" key="1">
    <citation type="journal article" date="2011" name="Science">
        <title>The ecoresponsive genome of Daphnia pulex.</title>
        <authorList>
            <person name="Colbourne J.K."/>
            <person name="Pfrender M.E."/>
            <person name="Gilbert D."/>
            <person name="Thomas W.K."/>
            <person name="Tucker A."/>
            <person name="Oakley T.H."/>
            <person name="Tokishita S."/>
            <person name="Aerts A."/>
            <person name="Arnold G.J."/>
            <person name="Basu M.K."/>
            <person name="Bauer D.J."/>
            <person name="Caceres C.E."/>
            <person name="Carmel L."/>
            <person name="Casola C."/>
            <person name="Choi J.H."/>
            <person name="Detter J.C."/>
            <person name="Dong Q."/>
            <person name="Dusheyko S."/>
            <person name="Eads B.D."/>
            <person name="Frohlich T."/>
            <person name="Geiler-Samerotte K.A."/>
            <person name="Gerlach D."/>
            <person name="Hatcher P."/>
            <person name="Jogdeo S."/>
            <person name="Krijgsveld J."/>
            <person name="Kriventseva E.V."/>
            <person name="Kultz D."/>
            <person name="Laforsch C."/>
            <person name="Lindquist E."/>
            <person name="Lopez J."/>
            <person name="Manak J.R."/>
            <person name="Muller J."/>
            <person name="Pangilinan J."/>
            <person name="Patwardhan R.P."/>
            <person name="Pitluck S."/>
            <person name="Pritham E.J."/>
            <person name="Rechtsteiner A."/>
            <person name="Rho M."/>
            <person name="Rogozin I.B."/>
            <person name="Sakarya O."/>
            <person name="Salamov A."/>
            <person name="Schaack S."/>
            <person name="Shapiro H."/>
            <person name="Shiga Y."/>
            <person name="Skalitzky C."/>
            <person name="Smith Z."/>
            <person name="Souvorov A."/>
            <person name="Sung W."/>
            <person name="Tang Z."/>
            <person name="Tsuchiya D."/>
            <person name="Tu H."/>
            <person name="Vos H."/>
            <person name="Wang M."/>
            <person name="Wolf Y.I."/>
            <person name="Yamagata H."/>
            <person name="Yamada T."/>
            <person name="Ye Y."/>
            <person name="Shaw J.R."/>
            <person name="Andrews J."/>
            <person name="Crease T.J."/>
            <person name="Tang H."/>
            <person name="Lucas S.M."/>
            <person name="Robertson H.M."/>
            <person name="Bork P."/>
            <person name="Koonin E.V."/>
            <person name="Zdobnov E.M."/>
            <person name="Grigoriev I.V."/>
            <person name="Lynch M."/>
            <person name="Boore J.L."/>
        </authorList>
    </citation>
    <scope>NUCLEOTIDE SEQUENCE [LARGE SCALE GENOMIC DNA]</scope>
</reference>
<feature type="compositionally biased region" description="Polar residues" evidence="1">
    <location>
        <begin position="139"/>
        <end position="153"/>
    </location>
</feature>
<dbReference type="EMBL" id="GL732679">
    <property type="protein sequence ID" value="EFX67363.1"/>
    <property type="molecule type" value="Genomic_DNA"/>
</dbReference>
<sequence>MKSGSSLCFVVLVDSGIKQLLKQTQLFHILDDLAATPVFCYLVSSFDADNVAELDGFDELSLVDVFKELQAQVVQREDDFSQIRLLFKANENSLRNIFRDFGTTNLDLVLITSSAAKHFAKSEQSNPIRLPTKLPDEGASQQSSTVSRQMLYL</sequence>